<dbReference type="Gene3D" id="3.90.1150.10">
    <property type="entry name" value="Aspartate Aminotransferase, domain 1"/>
    <property type="match status" value="1"/>
</dbReference>
<dbReference type="InterPro" id="IPR015422">
    <property type="entry name" value="PyrdxlP-dep_Trfase_small"/>
</dbReference>
<name>A0ABR9R2Y2_9FIRM</name>
<dbReference type="SUPFAM" id="SSF53383">
    <property type="entry name" value="PLP-dependent transferases"/>
    <property type="match status" value="1"/>
</dbReference>
<keyword evidence="4" id="KW-0032">Aminotransferase</keyword>
<dbReference type="Pfam" id="PF00155">
    <property type="entry name" value="Aminotran_1_2"/>
    <property type="match status" value="1"/>
</dbReference>
<evidence type="ECO:0000259" key="3">
    <source>
        <dbReference type="Pfam" id="PF00155"/>
    </source>
</evidence>
<dbReference type="InterPro" id="IPR015424">
    <property type="entry name" value="PyrdxlP-dep_Trfase"/>
</dbReference>
<comment type="caution">
    <text evidence="4">The sequence shown here is derived from an EMBL/GenBank/DDBJ whole genome shotgun (WGS) entry which is preliminary data.</text>
</comment>
<evidence type="ECO:0000256" key="2">
    <source>
        <dbReference type="ARBA" id="ARBA00022898"/>
    </source>
</evidence>
<dbReference type="Gene3D" id="3.40.640.10">
    <property type="entry name" value="Type I PLP-dependent aspartate aminotransferase-like (Major domain)"/>
    <property type="match status" value="1"/>
</dbReference>
<dbReference type="CDD" id="cd00609">
    <property type="entry name" value="AAT_like"/>
    <property type="match status" value="1"/>
</dbReference>
<dbReference type="PANTHER" id="PTHR42885">
    <property type="entry name" value="HISTIDINOL-PHOSPHATE AMINOTRANSFERASE-RELATED"/>
    <property type="match status" value="1"/>
</dbReference>
<keyword evidence="5" id="KW-1185">Reference proteome</keyword>
<sequence length="359" mass="38675">MQLTHGGDWEGYRREYGGMPLDFSANVSPLGMPEAVCQAAADALADAWRYPDPLCRELRDALAAYHQVDAGQIVCGAGAADLIFRLVLARQPRRALVTAPTFAEYEQALALAGCEVEHLTLREETGFVPGQDLLDAVRPGMDMVFLCEPNNPTGRTSPKALLQQVLTRCAGCGALLVVDECFNEFLSDPAGHTLLGELSGPYGKNLAVLRAFTKSFAMAGLRLGYVLCGDAALAERLYHCGPPWAVSGPAQAAGVAALETAPDCLPKLRAVIGEERPKLAAALEEMGCKVIPGEANYLLFYHARSDGRPDGTLSARLRTKGVLLRDCSNYAGLGPGWYRTAVRGAEENKEMLRRLREVL</sequence>
<keyword evidence="2" id="KW-0663">Pyridoxal phosphate</keyword>
<dbReference type="GO" id="GO:0008483">
    <property type="term" value="F:transaminase activity"/>
    <property type="evidence" value="ECO:0007669"/>
    <property type="project" value="UniProtKB-KW"/>
</dbReference>
<organism evidence="4 5">
    <name type="scientific">Gemmiger gallinarum</name>
    <dbReference type="NCBI Taxonomy" id="2779354"/>
    <lineage>
        <taxon>Bacteria</taxon>
        <taxon>Bacillati</taxon>
        <taxon>Bacillota</taxon>
        <taxon>Clostridia</taxon>
        <taxon>Eubacteriales</taxon>
        <taxon>Gemmiger</taxon>
    </lineage>
</organism>
<reference evidence="4 5" key="1">
    <citation type="submission" date="2020-10" db="EMBL/GenBank/DDBJ databases">
        <title>ChiBAC.</title>
        <authorList>
            <person name="Zenner C."/>
            <person name="Hitch T.C.A."/>
            <person name="Clavel T."/>
        </authorList>
    </citation>
    <scope>NUCLEOTIDE SEQUENCE [LARGE SCALE GENOMIC DNA]</scope>
    <source>
        <strain evidence="4 5">DSM 109015</strain>
    </source>
</reference>
<dbReference type="PANTHER" id="PTHR42885:SF1">
    <property type="entry name" value="THREONINE-PHOSPHATE DECARBOXYLASE"/>
    <property type="match status" value="1"/>
</dbReference>
<dbReference type="Proteomes" id="UP000768567">
    <property type="component" value="Unassembled WGS sequence"/>
</dbReference>
<dbReference type="RefSeq" id="WP_193500898.1">
    <property type="nucleotide sequence ID" value="NZ_JADCKC010000002.1"/>
</dbReference>
<proteinExistence type="predicted"/>
<comment type="cofactor">
    <cofactor evidence="1">
        <name>pyridoxal 5'-phosphate</name>
        <dbReference type="ChEBI" id="CHEBI:597326"/>
    </cofactor>
</comment>
<dbReference type="InterPro" id="IPR015421">
    <property type="entry name" value="PyrdxlP-dep_Trfase_major"/>
</dbReference>
<evidence type="ECO:0000313" key="5">
    <source>
        <dbReference type="Proteomes" id="UP000768567"/>
    </source>
</evidence>
<dbReference type="EMBL" id="JADCKC010000002">
    <property type="protein sequence ID" value="MBE5037505.1"/>
    <property type="molecule type" value="Genomic_DNA"/>
</dbReference>
<evidence type="ECO:0000256" key="1">
    <source>
        <dbReference type="ARBA" id="ARBA00001933"/>
    </source>
</evidence>
<dbReference type="InterPro" id="IPR004839">
    <property type="entry name" value="Aminotransferase_I/II_large"/>
</dbReference>
<accession>A0ABR9R2Y2</accession>
<protein>
    <submittedName>
        <fullName evidence="4">Aminotransferase class I/II-fold pyridoxal phosphate-dependent enzyme</fullName>
    </submittedName>
</protein>
<gene>
    <name evidence="4" type="ORF">INF35_06890</name>
</gene>
<feature type="domain" description="Aminotransferase class I/classII large" evidence="3">
    <location>
        <begin position="21"/>
        <end position="354"/>
    </location>
</feature>
<evidence type="ECO:0000313" key="4">
    <source>
        <dbReference type="EMBL" id="MBE5037505.1"/>
    </source>
</evidence>
<keyword evidence="4" id="KW-0808">Transferase</keyword>